<name>A0A3M7TEX1_9FLAO</name>
<sequence>METSCLNCNQTITENFCSHCGQKKFKRIDKKYVWDEIQYTFLHTNKGFLYSVKNIIINPGKTAKNFIDGNRVNHYKPLLLSFVLSGISAFISFKFLGFAEVMKKFYESQAGSSQAMNDIMTMINSYNSIFMLLLIPVFALLSKLVFMKWGQNYYEHIVMNSYILSYYTLFNIILIYPILYFMKHDVELFSTFSGISMIFTFFIVIWFYKEFYNTRSLKTIILRVLAMFGLLVIVYCVFIMAVLLGVLVYTTMKGPEAMEYFKPIQLKK</sequence>
<evidence type="ECO:0000313" key="2">
    <source>
        <dbReference type="Proteomes" id="UP000278775"/>
    </source>
</evidence>
<evidence type="ECO:0000313" key="1">
    <source>
        <dbReference type="EMBL" id="RNA62142.1"/>
    </source>
</evidence>
<gene>
    <name evidence="1" type="ORF">D1631_09465</name>
</gene>
<organism evidence="1 2">
    <name type="scientific">Chryseobacterium nematophagum</name>
    <dbReference type="NCBI Taxonomy" id="2305228"/>
    <lineage>
        <taxon>Bacteria</taxon>
        <taxon>Pseudomonadati</taxon>
        <taxon>Bacteroidota</taxon>
        <taxon>Flavobacteriia</taxon>
        <taxon>Flavobacteriales</taxon>
        <taxon>Weeksellaceae</taxon>
        <taxon>Chryseobacterium group</taxon>
        <taxon>Chryseobacterium</taxon>
    </lineage>
</organism>
<proteinExistence type="predicted"/>
<dbReference type="Proteomes" id="UP000278775">
    <property type="component" value="Unassembled WGS sequence"/>
</dbReference>
<dbReference type="OrthoDB" id="7446256at2"/>
<dbReference type="Pfam" id="PF12412">
    <property type="entry name" value="DUF3667"/>
    <property type="match status" value="1"/>
</dbReference>
<comment type="caution">
    <text evidence="1">The sequence shown here is derived from an EMBL/GenBank/DDBJ whole genome shotgun (WGS) entry which is preliminary data.</text>
</comment>
<dbReference type="RefSeq" id="WP_122636234.1">
    <property type="nucleotide sequence ID" value="NZ_QWIU01000002.1"/>
</dbReference>
<dbReference type="InterPro" id="IPR022134">
    <property type="entry name" value="DUF3667"/>
</dbReference>
<dbReference type="AlphaFoldDB" id="A0A3M7TEX1"/>
<protein>
    <submittedName>
        <fullName evidence="1">DUF3667 domain-containing protein</fullName>
    </submittedName>
</protein>
<accession>A0A3M7TEX1</accession>
<dbReference type="EMBL" id="QWIU01000002">
    <property type="protein sequence ID" value="RNA62142.1"/>
    <property type="molecule type" value="Genomic_DNA"/>
</dbReference>
<reference evidence="1 2" key="1">
    <citation type="submission" date="2018-08" db="EMBL/GenBank/DDBJ databases">
        <title>Chryseobacterium nematophagum: a novel matrix digesting pathogen of nematodes.</title>
        <authorList>
            <person name="Page A."/>
            <person name="Roberts M."/>
            <person name="Felix M.-A."/>
            <person name="Weir W."/>
        </authorList>
    </citation>
    <scope>NUCLEOTIDE SEQUENCE [LARGE SCALE GENOMIC DNA]</scope>
    <source>
        <strain evidence="1 2">JUb129</strain>
    </source>
</reference>